<evidence type="ECO:0000313" key="2">
    <source>
        <dbReference type="EMBL" id="KAK2077672.1"/>
    </source>
</evidence>
<accession>A0AAD9MI12</accession>
<sequence>MTDLSYQTKKVYINKLLAFEEAYATGEVSVVLEAEPEPESHEHAAPSRPALLTKNTVHKRKYGDAYVTTYGEVPATRELLVGKAISVWWNAEGNFHLGNVVQYHPELDHYTIEYESGEVHQTDLKAVHWVPADSDPALGSSQSSHRSQPGAADSEPVTKVYASTTSIPGFEIFTSLPGIRLEEVSVRCWPEGRILIQGDPDLSCAGSAQRVQEELQLPLIAGQKLLPRTAQALFTDTGRLYVKVEATHPTSQGSHFATLTPGPSAEQPAAY</sequence>
<dbReference type="EMBL" id="JASFZW010000006">
    <property type="protein sequence ID" value="KAK2077672.1"/>
    <property type="molecule type" value="Genomic_DNA"/>
</dbReference>
<organism evidence="2 3">
    <name type="scientific">Prototheca wickerhamii</name>
    <dbReference type="NCBI Taxonomy" id="3111"/>
    <lineage>
        <taxon>Eukaryota</taxon>
        <taxon>Viridiplantae</taxon>
        <taxon>Chlorophyta</taxon>
        <taxon>core chlorophytes</taxon>
        <taxon>Trebouxiophyceae</taxon>
        <taxon>Chlorellales</taxon>
        <taxon>Chlorellaceae</taxon>
        <taxon>Prototheca</taxon>
    </lineage>
</organism>
<protein>
    <submittedName>
        <fullName evidence="2">Uncharacterized protein</fullName>
    </submittedName>
</protein>
<proteinExistence type="predicted"/>
<evidence type="ECO:0000256" key="1">
    <source>
        <dbReference type="SAM" id="MobiDB-lite"/>
    </source>
</evidence>
<gene>
    <name evidence="2" type="ORF">QBZ16_004518</name>
</gene>
<comment type="caution">
    <text evidence="2">The sequence shown here is derived from an EMBL/GenBank/DDBJ whole genome shotgun (WGS) entry which is preliminary data.</text>
</comment>
<dbReference type="AlphaFoldDB" id="A0AAD9MI12"/>
<feature type="region of interest" description="Disordered" evidence="1">
    <location>
        <begin position="135"/>
        <end position="157"/>
    </location>
</feature>
<keyword evidence="3" id="KW-1185">Reference proteome</keyword>
<name>A0AAD9MI12_PROWI</name>
<reference evidence="2" key="1">
    <citation type="submission" date="2021-01" db="EMBL/GenBank/DDBJ databases">
        <authorList>
            <person name="Eckstrom K.M.E."/>
        </authorList>
    </citation>
    <scope>NUCLEOTIDE SEQUENCE</scope>
    <source>
        <strain evidence="2">UVCC 0001</strain>
    </source>
</reference>
<evidence type="ECO:0000313" key="3">
    <source>
        <dbReference type="Proteomes" id="UP001255856"/>
    </source>
</evidence>
<dbReference type="Proteomes" id="UP001255856">
    <property type="component" value="Unassembled WGS sequence"/>
</dbReference>
<feature type="region of interest" description="Disordered" evidence="1">
    <location>
        <begin position="251"/>
        <end position="271"/>
    </location>
</feature>